<feature type="transmembrane region" description="Helical" evidence="2">
    <location>
        <begin position="100"/>
        <end position="118"/>
    </location>
</feature>
<accession>A0A0K9P7N0</accession>
<evidence type="ECO:0000313" key="4">
    <source>
        <dbReference type="Proteomes" id="UP000036987"/>
    </source>
</evidence>
<dbReference type="STRING" id="29655.A0A0K9P7N0"/>
<organism evidence="3 4">
    <name type="scientific">Zostera marina</name>
    <name type="common">Eelgrass</name>
    <dbReference type="NCBI Taxonomy" id="29655"/>
    <lineage>
        <taxon>Eukaryota</taxon>
        <taxon>Viridiplantae</taxon>
        <taxon>Streptophyta</taxon>
        <taxon>Embryophyta</taxon>
        <taxon>Tracheophyta</taxon>
        <taxon>Spermatophyta</taxon>
        <taxon>Magnoliopsida</taxon>
        <taxon>Liliopsida</taxon>
        <taxon>Zosteraceae</taxon>
        <taxon>Zostera</taxon>
    </lineage>
</organism>
<keyword evidence="2" id="KW-1133">Transmembrane helix</keyword>
<dbReference type="EMBL" id="LFYR01001077">
    <property type="protein sequence ID" value="KMZ65023.1"/>
    <property type="molecule type" value="Genomic_DNA"/>
</dbReference>
<dbReference type="OrthoDB" id="206313at2759"/>
<dbReference type="Proteomes" id="UP000036987">
    <property type="component" value="Unassembled WGS sequence"/>
</dbReference>
<feature type="transmembrane region" description="Helical" evidence="2">
    <location>
        <begin position="33"/>
        <end position="57"/>
    </location>
</feature>
<dbReference type="AlphaFoldDB" id="A0A0K9P7N0"/>
<keyword evidence="2" id="KW-0812">Transmembrane</keyword>
<evidence type="ECO:0000313" key="3">
    <source>
        <dbReference type="EMBL" id="KMZ65023.1"/>
    </source>
</evidence>
<dbReference type="PANTHER" id="PTHR34965">
    <property type="entry name" value="OS07G0118300 PROTEIN"/>
    <property type="match status" value="1"/>
</dbReference>
<name>A0A0K9P7N0_ZOSMR</name>
<comment type="caution">
    <text evidence="3">The sequence shown here is derived from an EMBL/GenBank/DDBJ whole genome shotgun (WGS) entry which is preliminary data.</text>
</comment>
<proteinExistence type="predicted"/>
<feature type="compositionally biased region" description="Polar residues" evidence="1">
    <location>
        <begin position="1"/>
        <end position="11"/>
    </location>
</feature>
<feature type="transmembrane region" description="Helical" evidence="2">
    <location>
        <begin position="138"/>
        <end position="161"/>
    </location>
</feature>
<protein>
    <submittedName>
        <fullName evidence="3">Uncharacterized protein</fullName>
    </submittedName>
</protein>
<keyword evidence="4" id="KW-1185">Reference proteome</keyword>
<dbReference type="OMA" id="QVLEYWA"/>
<feature type="transmembrane region" description="Helical" evidence="2">
    <location>
        <begin position="69"/>
        <end position="88"/>
    </location>
</feature>
<evidence type="ECO:0000256" key="2">
    <source>
        <dbReference type="SAM" id="Phobius"/>
    </source>
</evidence>
<dbReference type="PANTHER" id="PTHR34965:SF1">
    <property type="entry name" value="OS07G0118300 PROTEIN"/>
    <property type="match status" value="1"/>
</dbReference>
<gene>
    <name evidence="3" type="ORF">ZOSMA_33G00530</name>
</gene>
<keyword evidence="2" id="KW-0472">Membrane</keyword>
<evidence type="ECO:0000256" key="1">
    <source>
        <dbReference type="SAM" id="MobiDB-lite"/>
    </source>
</evidence>
<feature type="region of interest" description="Disordered" evidence="1">
    <location>
        <begin position="1"/>
        <end position="24"/>
    </location>
</feature>
<sequence length="198" mass="22066">MDQSSQNEVGQSSTSSPPSPSLPPRIKSRTDPLLVVCGCFSFVTATASLLCVLVNALSAYQSFKNAKDIVGGIFRCYAVVIATFVAVAETEWSYIFKFWIIMKYLSGRGMLQIFVAVMTRAFPDVHGERQEIVLLQEISSYILLTCGVIYVISGIFCLGYLKRAHEKQAITRDQAVKDLEEIEKRRDELQALLLEEAP</sequence>
<reference evidence="4" key="1">
    <citation type="journal article" date="2016" name="Nature">
        <title>The genome of the seagrass Zostera marina reveals angiosperm adaptation to the sea.</title>
        <authorList>
            <person name="Olsen J.L."/>
            <person name="Rouze P."/>
            <person name="Verhelst B."/>
            <person name="Lin Y.-C."/>
            <person name="Bayer T."/>
            <person name="Collen J."/>
            <person name="Dattolo E."/>
            <person name="De Paoli E."/>
            <person name="Dittami S."/>
            <person name="Maumus F."/>
            <person name="Michel G."/>
            <person name="Kersting A."/>
            <person name="Lauritano C."/>
            <person name="Lohaus R."/>
            <person name="Toepel M."/>
            <person name="Tonon T."/>
            <person name="Vanneste K."/>
            <person name="Amirebrahimi M."/>
            <person name="Brakel J."/>
            <person name="Bostroem C."/>
            <person name="Chovatia M."/>
            <person name="Grimwood J."/>
            <person name="Jenkins J.W."/>
            <person name="Jueterbock A."/>
            <person name="Mraz A."/>
            <person name="Stam W.T."/>
            <person name="Tice H."/>
            <person name="Bornberg-Bauer E."/>
            <person name="Green P.J."/>
            <person name="Pearson G.A."/>
            <person name="Procaccini G."/>
            <person name="Duarte C.M."/>
            <person name="Schmutz J."/>
            <person name="Reusch T.B.H."/>
            <person name="Van de Peer Y."/>
        </authorList>
    </citation>
    <scope>NUCLEOTIDE SEQUENCE [LARGE SCALE GENOMIC DNA]</scope>
    <source>
        <strain evidence="4">cv. Finnish</strain>
    </source>
</reference>